<evidence type="ECO:0000313" key="2">
    <source>
        <dbReference type="Proteomes" id="UP001057998"/>
    </source>
</evidence>
<dbReference type="EMBL" id="CP101508">
    <property type="protein sequence ID" value="UTV26407.1"/>
    <property type="molecule type" value="Genomic_DNA"/>
</dbReference>
<organism evidence="1 2">
    <name type="scientific">Photobacterium atrarenae</name>
    <dbReference type="NCBI Taxonomy" id="865757"/>
    <lineage>
        <taxon>Bacteria</taxon>
        <taxon>Pseudomonadati</taxon>
        <taxon>Pseudomonadota</taxon>
        <taxon>Gammaproteobacteria</taxon>
        <taxon>Vibrionales</taxon>
        <taxon>Vibrionaceae</taxon>
        <taxon>Photobacterium</taxon>
    </lineage>
</organism>
<dbReference type="InterPro" id="IPR035093">
    <property type="entry name" value="RelE/ParE_toxin_dom_sf"/>
</dbReference>
<reference evidence="1" key="1">
    <citation type="submission" date="2022-07" db="EMBL/GenBank/DDBJ databases">
        <title>Genome sequencing of Photobacterium atrarenae GJH2-4.</title>
        <authorList>
            <person name="Park S.-J."/>
        </authorList>
    </citation>
    <scope>NUCLEOTIDE SEQUENCE</scope>
    <source>
        <strain evidence="1">GJH2-4</strain>
    </source>
</reference>
<sequence>MNVVISEKARIAFERMDRGEQRKARTAIEYLRMSNLDGLHVQRLSKPQGLFIGRVDKKNRIIFRKKSEHEIVVVDFVQPDEIKKFLGEG</sequence>
<keyword evidence="2" id="KW-1185">Reference proteome</keyword>
<protein>
    <submittedName>
        <fullName evidence="1">Uncharacterized protein</fullName>
    </submittedName>
</protein>
<accession>A0ABY5GB60</accession>
<name>A0ABY5GB60_9GAMM</name>
<proteinExistence type="predicted"/>
<dbReference type="Gene3D" id="3.30.2310.20">
    <property type="entry name" value="RelE-like"/>
    <property type="match status" value="1"/>
</dbReference>
<dbReference type="RefSeq" id="WP_255387619.1">
    <property type="nucleotide sequence ID" value="NZ_CP101508.1"/>
</dbReference>
<evidence type="ECO:0000313" key="1">
    <source>
        <dbReference type="EMBL" id="UTV26407.1"/>
    </source>
</evidence>
<dbReference type="Proteomes" id="UP001057998">
    <property type="component" value="Chromosome 1"/>
</dbReference>
<gene>
    <name evidence="1" type="ORF">NNL38_08430</name>
</gene>